<evidence type="ECO:0000256" key="2">
    <source>
        <dbReference type="ARBA" id="ARBA00022692"/>
    </source>
</evidence>
<evidence type="ECO:0000256" key="3">
    <source>
        <dbReference type="ARBA" id="ARBA00022989"/>
    </source>
</evidence>
<keyword evidence="4" id="KW-0175">Coiled coil</keyword>
<gene>
    <name evidence="9" type="ORF">NQ318_011037</name>
</gene>
<feature type="region of interest" description="Disordered" evidence="6">
    <location>
        <begin position="170"/>
        <end position="195"/>
    </location>
</feature>
<keyword evidence="5 7" id="KW-0472">Membrane</keyword>
<dbReference type="GO" id="GO:0016020">
    <property type="term" value="C:membrane"/>
    <property type="evidence" value="ECO:0007669"/>
    <property type="project" value="UniProtKB-SubCell"/>
</dbReference>
<evidence type="ECO:0000256" key="1">
    <source>
        <dbReference type="ARBA" id="ARBA00004167"/>
    </source>
</evidence>
<evidence type="ECO:0000256" key="6">
    <source>
        <dbReference type="SAM" id="MobiDB-lite"/>
    </source>
</evidence>
<keyword evidence="10" id="KW-1185">Reference proteome</keyword>
<evidence type="ECO:0000256" key="5">
    <source>
        <dbReference type="ARBA" id="ARBA00023136"/>
    </source>
</evidence>
<evidence type="ECO:0000313" key="9">
    <source>
        <dbReference type="EMBL" id="KAJ8954364.1"/>
    </source>
</evidence>
<dbReference type="InterPro" id="IPR009688">
    <property type="entry name" value="FAM210A/B-like_dom"/>
</dbReference>
<name>A0AAV8YTZ0_9CUCU</name>
<dbReference type="GO" id="GO:0005739">
    <property type="term" value="C:mitochondrion"/>
    <property type="evidence" value="ECO:0007669"/>
    <property type="project" value="TreeGrafter"/>
</dbReference>
<keyword evidence="3 7" id="KW-1133">Transmembrane helix</keyword>
<feature type="transmembrane region" description="Helical" evidence="7">
    <location>
        <begin position="6"/>
        <end position="26"/>
    </location>
</feature>
<comment type="subcellular location">
    <subcellularLocation>
        <location evidence="1">Membrane</location>
        <topology evidence="1">Single-pass membrane protein</topology>
    </subcellularLocation>
</comment>
<dbReference type="PANTHER" id="PTHR21377">
    <property type="entry name" value="PROTEIN FAM210B, MITOCHONDRIAL"/>
    <property type="match status" value="1"/>
</dbReference>
<reference evidence="9" key="1">
    <citation type="journal article" date="2023" name="Insect Mol. Biol.">
        <title>Genome sequencing provides insights into the evolution of gene families encoding plant cell wall-degrading enzymes in longhorned beetles.</title>
        <authorList>
            <person name="Shin N.R."/>
            <person name="Okamura Y."/>
            <person name="Kirsch R."/>
            <person name="Pauchet Y."/>
        </authorList>
    </citation>
    <scope>NUCLEOTIDE SEQUENCE</scope>
    <source>
        <strain evidence="9">AMC_N1</strain>
    </source>
</reference>
<organism evidence="9 10">
    <name type="scientific">Aromia moschata</name>
    <dbReference type="NCBI Taxonomy" id="1265417"/>
    <lineage>
        <taxon>Eukaryota</taxon>
        <taxon>Metazoa</taxon>
        <taxon>Ecdysozoa</taxon>
        <taxon>Arthropoda</taxon>
        <taxon>Hexapoda</taxon>
        <taxon>Insecta</taxon>
        <taxon>Pterygota</taxon>
        <taxon>Neoptera</taxon>
        <taxon>Endopterygota</taxon>
        <taxon>Coleoptera</taxon>
        <taxon>Polyphaga</taxon>
        <taxon>Cucujiformia</taxon>
        <taxon>Chrysomeloidea</taxon>
        <taxon>Cerambycidae</taxon>
        <taxon>Cerambycinae</taxon>
        <taxon>Callichromatini</taxon>
        <taxon>Aromia</taxon>
    </lineage>
</organism>
<comment type="caution">
    <text evidence="9">The sequence shown here is derived from an EMBL/GenBank/DDBJ whole genome shotgun (WGS) entry which is preliminary data.</text>
</comment>
<dbReference type="Pfam" id="PF06916">
    <property type="entry name" value="FAM210A-B_dom"/>
    <property type="match status" value="1"/>
</dbReference>
<dbReference type="Proteomes" id="UP001162162">
    <property type="component" value="Unassembled WGS sequence"/>
</dbReference>
<evidence type="ECO:0000313" key="10">
    <source>
        <dbReference type="Proteomes" id="UP001162162"/>
    </source>
</evidence>
<dbReference type="PANTHER" id="PTHR21377:SF1">
    <property type="entry name" value="PROTEIN FAM210A"/>
    <property type="match status" value="1"/>
</dbReference>
<evidence type="ECO:0000259" key="8">
    <source>
        <dbReference type="Pfam" id="PF06916"/>
    </source>
</evidence>
<feature type="compositionally biased region" description="Basic and acidic residues" evidence="6">
    <location>
        <begin position="170"/>
        <end position="184"/>
    </location>
</feature>
<protein>
    <recommendedName>
        <fullName evidence="8">DUF1279 domain-containing protein</fullName>
    </recommendedName>
</protein>
<dbReference type="AlphaFoldDB" id="A0AAV8YTZ0"/>
<sequence length="195" mass="22355">MYRDYWYVLVPVHVITSAMWFGMFYYMAKSGIDIIKVLESLHVSERFINPLKDSSMGYFAVAYALYKISTPARYTVTLGGTTISINYLKKWGYIKPVPSKERMKEIIQEKTETLSKSVKDTKEGIIEKKANIMETVRETKEGIIEKKHNIMETLHDAKEGIMDKKDHILGGKDAKKQTQDKGDKISGVNHTKPKV</sequence>
<dbReference type="EMBL" id="JAPWTK010000048">
    <property type="protein sequence ID" value="KAJ8954364.1"/>
    <property type="molecule type" value="Genomic_DNA"/>
</dbReference>
<accession>A0AAV8YTZ0</accession>
<feature type="domain" description="DUF1279" evidence="8">
    <location>
        <begin position="1"/>
        <end position="82"/>
    </location>
</feature>
<evidence type="ECO:0000256" key="4">
    <source>
        <dbReference type="ARBA" id="ARBA00023054"/>
    </source>
</evidence>
<keyword evidence="2 7" id="KW-0812">Transmembrane</keyword>
<dbReference type="InterPro" id="IPR045866">
    <property type="entry name" value="FAM210A/B-like"/>
</dbReference>
<evidence type="ECO:0000256" key="7">
    <source>
        <dbReference type="SAM" id="Phobius"/>
    </source>
</evidence>
<proteinExistence type="predicted"/>